<dbReference type="EMBL" id="CP036279">
    <property type="protein sequence ID" value="QDU62845.1"/>
    <property type="molecule type" value="Genomic_DNA"/>
</dbReference>
<dbReference type="GO" id="GO:1990077">
    <property type="term" value="C:primosome complex"/>
    <property type="evidence" value="ECO:0007669"/>
    <property type="project" value="UniProtKB-UniRule"/>
</dbReference>
<dbReference type="GO" id="GO:0003677">
    <property type="term" value="F:DNA binding"/>
    <property type="evidence" value="ECO:0007669"/>
    <property type="project" value="UniProtKB-UniRule"/>
</dbReference>
<name>A0A518B789_9BACT</name>
<evidence type="ECO:0000313" key="15">
    <source>
        <dbReference type="Proteomes" id="UP000317093"/>
    </source>
</evidence>
<keyword evidence="7 12" id="KW-0067">ATP-binding</keyword>
<comment type="function">
    <text evidence="12">The main replicative DNA helicase, it participates in initiation and elongation during chromosome replication. Travels ahead of the DNA replisome, separating dsDNA into templates for DNA synthesis. A processive ATP-dependent 5'-3' DNA helicase it has DNA-dependent ATPase activity.</text>
</comment>
<dbReference type="Proteomes" id="UP000317093">
    <property type="component" value="Chromosome"/>
</dbReference>
<dbReference type="Pfam" id="PF00772">
    <property type="entry name" value="DnaB"/>
    <property type="match status" value="1"/>
</dbReference>
<keyword evidence="3 12" id="KW-0235">DNA replication</keyword>
<comment type="catalytic activity">
    <reaction evidence="10 12">
        <text>ATP + H2O = ADP + phosphate + H(+)</text>
        <dbReference type="Rhea" id="RHEA:13065"/>
        <dbReference type="ChEBI" id="CHEBI:15377"/>
        <dbReference type="ChEBI" id="CHEBI:15378"/>
        <dbReference type="ChEBI" id="CHEBI:30616"/>
        <dbReference type="ChEBI" id="CHEBI:43474"/>
        <dbReference type="ChEBI" id="CHEBI:456216"/>
        <dbReference type="EC" id="5.6.2.3"/>
    </reaction>
</comment>
<evidence type="ECO:0000256" key="7">
    <source>
        <dbReference type="ARBA" id="ARBA00022840"/>
    </source>
</evidence>
<dbReference type="InterPro" id="IPR036185">
    <property type="entry name" value="DNA_heli_DnaB-like_N_sf"/>
</dbReference>
<dbReference type="Gene3D" id="1.10.860.10">
    <property type="entry name" value="DNAb Helicase, Chain A"/>
    <property type="match status" value="1"/>
</dbReference>
<evidence type="ECO:0000256" key="1">
    <source>
        <dbReference type="ARBA" id="ARBA00008428"/>
    </source>
</evidence>
<keyword evidence="2 12" id="KW-0639">Primosome</keyword>
<dbReference type="SMART" id="SM00382">
    <property type="entry name" value="AAA"/>
    <property type="match status" value="1"/>
</dbReference>
<dbReference type="GO" id="GO:0005524">
    <property type="term" value="F:ATP binding"/>
    <property type="evidence" value="ECO:0007669"/>
    <property type="project" value="UniProtKB-UniRule"/>
</dbReference>
<keyword evidence="8 12" id="KW-0238">DNA-binding</keyword>
<accession>A0A518B789</accession>
<evidence type="ECO:0000256" key="8">
    <source>
        <dbReference type="ARBA" id="ARBA00023125"/>
    </source>
</evidence>
<keyword evidence="4 12" id="KW-0547">Nucleotide-binding</keyword>
<dbReference type="InterPro" id="IPR007694">
    <property type="entry name" value="DNA_helicase_DnaB-like_C"/>
</dbReference>
<dbReference type="PANTHER" id="PTHR30153:SF2">
    <property type="entry name" value="REPLICATIVE DNA HELICASE"/>
    <property type="match status" value="1"/>
</dbReference>
<sequence length="454" mass="49594">MAEQSIEEQVSLELPPQDLRAERMTIGAMLRDERCIADVMTALRAEDFYGAHHRVIFAAIKRLFLAGTPVDAYLVGQDLAKREELLEVGGAPAIVEMYDETLTAANVMQYAAVIRERARCRRFRQMLIELLRSTAEGGTADDLVGSAERRLADMQLEHEPATARPISEGVAKVFDAISARAEGVEKHVVPTGLRDLDALTGGLHPGELTILAARPSVGKTALALNIAEHVAATSPVLFVSIEMNTPQLATRILAGRSAVDGSQIRDGRIRQSEMQDLLSAAEEIGRLALHVLDAPEATVAAITSAARRLSIRGELGLIVVDYLQLIVPDDRRLPREQQVATITRQLRGLARQLDVPLLLLCQLNREVEKRPSKRPLLSDLRESGSIEQDADVVLFLSAKYDGNGREMSDLREAICAKQRNGPRGVITLAWRDSTTRFGDDADEVLDGKVAAAGK</sequence>
<organism evidence="14 15">
    <name type="scientific">Kolteria novifilia</name>
    <dbReference type="NCBI Taxonomy" id="2527975"/>
    <lineage>
        <taxon>Bacteria</taxon>
        <taxon>Pseudomonadati</taxon>
        <taxon>Planctomycetota</taxon>
        <taxon>Planctomycetia</taxon>
        <taxon>Kolteriales</taxon>
        <taxon>Kolteriaceae</taxon>
        <taxon>Kolteria</taxon>
    </lineage>
</organism>
<dbReference type="SUPFAM" id="SSF52540">
    <property type="entry name" value="P-loop containing nucleoside triphosphate hydrolases"/>
    <property type="match status" value="1"/>
</dbReference>
<proteinExistence type="inferred from homology"/>
<keyword evidence="15" id="KW-1185">Reference proteome</keyword>
<evidence type="ECO:0000256" key="12">
    <source>
        <dbReference type="RuleBase" id="RU362085"/>
    </source>
</evidence>
<evidence type="ECO:0000256" key="9">
    <source>
        <dbReference type="ARBA" id="ARBA00023235"/>
    </source>
</evidence>
<evidence type="ECO:0000256" key="5">
    <source>
        <dbReference type="ARBA" id="ARBA00022801"/>
    </source>
</evidence>
<protein>
    <recommendedName>
        <fullName evidence="11 12">Replicative DNA helicase</fullName>
        <ecNumber evidence="11 12">5.6.2.3</ecNumber>
    </recommendedName>
</protein>
<keyword evidence="5 12" id="KW-0378">Hydrolase</keyword>
<dbReference type="EC" id="5.6.2.3" evidence="11 12"/>
<dbReference type="KEGG" id="knv:Pan216_37170"/>
<comment type="similarity">
    <text evidence="1 12">Belongs to the helicase family. DnaB subfamily.</text>
</comment>
<dbReference type="Gene3D" id="3.40.50.300">
    <property type="entry name" value="P-loop containing nucleotide triphosphate hydrolases"/>
    <property type="match status" value="1"/>
</dbReference>
<evidence type="ECO:0000259" key="13">
    <source>
        <dbReference type="PROSITE" id="PS51199"/>
    </source>
</evidence>
<reference evidence="14 15" key="1">
    <citation type="submission" date="2019-02" db="EMBL/GenBank/DDBJ databases">
        <title>Deep-cultivation of Planctomycetes and their phenomic and genomic characterization uncovers novel biology.</title>
        <authorList>
            <person name="Wiegand S."/>
            <person name="Jogler M."/>
            <person name="Boedeker C."/>
            <person name="Pinto D."/>
            <person name="Vollmers J."/>
            <person name="Rivas-Marin E."/>
            <person name="Kohn T."/>
            <person name="Peeters S.H."/>
            <person name="Heuer A."/>
            <person name="Rast P."/>
            <person name="Oberbeckmann S."/>
            <person name="Bunk B."/>
            <person name="Jeske O."/>
            <person name="Meyerdierks A."/>
            <person name="Storesund J.E."/>
            <person name="Kallscheuer N."/>
            <person name="Luecker S."/>
            <person name="Lage O.M."/>
            <person name="Pohl T."/>
            <person name="Merkel B.J."/>
            <person name="Hornburger P."/>
            <person name="Mueller R.-W."/>
            <person name="Bruemmer F."/>
            <person name="Labrenz M."/>
            <person name="Spormann A.M."/>
            <person name="Op den Camp H."/>
            <person name="Overmann J."/>
            <person name="Amann R."/>
            <person name="Jetten M.S.M."/>
            <person name="Mascher T."/>
            <person name="Medema M.H."/>
            <person name="Devos D.P."/>
            <person name="Kaster A.-K."/>
            <person name="Ovreas L."/>
            <person name="Rohde M."/>
            <person name="Galperin M.Y."/>
            <person name="Jogler C."/>
        </authorList>
    </citation>
    <scope>NUCLEOTIDE SEQUENCE [LARGE SCALE GENOMIC DNA]</scope>
    <source>
        <strain evidence="14 15">Pan216</strain>
    </source>
</reference>
<evidence type="ECO:0000256" key="2">
    <source>
        <dbReference type="ARBA" id="ARBA00022515"/>
    </source>
</evidence>
<dbReference type="InterPro" id="IPR016136">
    <property type="entry name" value="DNA_helicase_N/primase_C"/>
</dbReference>
<dbReference type="InterPro" id="IPR007692">
    <property type="entry name" value="DNA_helicase_DnaB"/>
</dbReference>
<dbReference type="InterPro" id="IPR007693">
    <property type="entry name" value="DNA_helicase_DnaB-like_N"/>
</dbReference>
<evidence type="ECO:0000256" key="10">
    <source>
        <dbReference type="ARBA" id="ARBA00048954"/>
    </source>
</evidence>
<dbReference type="RefSeq" id="WP_419192666.1">
    <property type="nucleotide sequence ID" value="NZ_CP036279.1"/>
</dbReference>
<gene>
    <name evidence="14" type="primary">dnaB_2</name>
    <name evidence="14" type="ORF">Pan216_37170</name>
</gene>
<evidence type="ECO:0000256" key="4">
    <source>
        <dbReference type="ARBA" id="ARBA00022741"/>
    </source>
</evidence>
<evidence type="ECO:0000256" key="11">
    <source>
        <dbReference type="NCBIfam" id="TIGR00665"/>
    </source>
</evidence>
<keyword evidence="9" id="KW-0413">Isomerase</keyword>
<dbReference type="SUPFAM" id="SSF48024">
    <property type="entry name" value="N-terminal domain of DnaB helicase"/>
    <property type="match status" value="1"/>
</dbReference>
<dbReference type="InterPro" id="IPR027417">
    <property type="entry name" value="P-loop_NTPase"/>
</dbReference>
<dbReference type="GO" id="GO:0006269">
    <property type="term" value="P:DNA replication, synthesis of primer"/>
    <property type="evidence" value="ECO:0007669"/>
    <property type="project" value="UniProtKB-UniRule"/>
</dbReference>
<evidence type="ECO:0000256" key="3">
    <source>
        <dbReference type="ARBA" id="ARBA00022705"/>
    </source>
</evidence>
<dbReference type="PROSITE" id="PS51199">
    <property type="entry name" value="SF4_HELICASE"/>
    <property type="match status" value="1"/>
</dbReference>
<dbReference type="GO" id="GO:0005829">
    <property type="term" value="C:cytosol"/>
    <property type="evidence" value="ECO:0007669"/>
    <property type="project" value="TreeGrafter"/>
</dbReference>
<dbReference type="GO" id="GO:0043139">
    <property type="term" value="F:5'-3' DNA helicase activity"/>
    <property type="evidence" value="ECO:0007669"/>
    <property type="project" value="UniProtKB-EC"/>
</dbReference>
<dbReference type="CDD" id="cd00984">
    <property type="entry name" value="DnaB_C"/>
    <property type="match status" value="1"/>
</dbReference>
<feature type="domain" description="SF4 helicase" evidence="13">
    <location>
        <begin position="182"/>
        <end position="444"/>
    </location>
</feature>
<dbReference type="PANTHER" id="PTHR30153">
    <property type="entry name" value="REPLICATIVE DNA HELICASE DNAB"/>
    <property type="match status" value="1"/>
</dbReference>
<dbReference type="InterPro" id="IPR003593">
    <property type="entry name" value="AAA+_ATPase"/>
</dbReference>
<dbReference type="Pfam" id="PF03796">
    <property type="entry name" value="DnaB_C"/>
    <property type="match status" value="1"/>
</dbReference>
<evidence type="ECO:0000313" key="14">
    <source>
        <dbReference type="EMBL" id="QDU62845.1"/>
    </source>
</evidence>
<keyword evidence="6 12" id="KW-0347">Helicase</keyword>
<dbReference type="AlphaFoldDB" id="A0A518B789"/>
<dbReference type="NCBIfam" id="TIGR00665">
    <property type="entry name" value="DnaB"/>
    <property type="match status" value="1"/>
</dbReference>
<dbReference type="GO" id="GO:0016887">
    <property type="term" value="F:ATP hydrolysis activity"/>
    <property type="evidence" value="ECO:0007669"/>
    <property type="project" value="RHEA"/>
</dbReference>
<evidence type="ECO:0000256" key="6">
    <source>
        <dbReference type="ARBA" id="ARBA00022806"/>
    </source>
</evidence>